<dbReference type="InterPro" id="IPR013087">
    <property type="entry name" value="Znf_C2H2_type"/>
</dbReference>
<dbReference type="Proteomes" id="UP000095283">
    <property type="component" value="Unplaced"/>
</dbReference>
<dbReference type="PROSITE" id="PS00028">
    <property type="entry name" value="ZINC_FINGER_C2H2_1"/>
    <property type="match status" value="1"/>
</dbReference>
<evidence type="ECO:0000313" key="3">
    <source>
        <dbReference type="Proteomes" id="UP000095283"/>
    </source>
</evidence>
<reference evidence="4" key="1">
    <citation type="submission" date="2016-11" db="UniProtKB">
        <authorList>
            <consortium name="WormBaseParasite"/>
        </authorList>
    </citation>
    <scope>IDENTIFICATION</scope>
</reference>
<dbReference type="GO" id="GO:0008270">
    <property type="term" value="F:zinc ion binding"/>
    <property type="evidence" value="ECO:0007669"/>
    <property type="project" value="UniProtKB-KW"/>
</dbReference>
<dbReference type="WBParaSite" id="Hba_11356">
    <property type="protein sequence ID" value="Hba_11356"/>
    <property type="gene ID" value="Hba_11356"/>
</dbReference>
<dbReference type="PROSITE" id="PS50157">
    <property type="entry name" value="ZINC_FINGER_C2H2_2"/>
    <property type="match status" value="1"/>
</dbReference>
<proteinExistence type="predicted"/>
<dbReference type="AlphaFoldDB" id="A0A1I7X1B5"/>
<keyword evidence="3" id="KW-1185">Reference proteome</keyword>
<keyword evidence="1" id="KW-0479">Metal-binding</keyword>
<organism evidence="3 4">
    <name type="scientific">Heterorhabditis bacteriophora</name>
    <name type="common">Entomopathogenic nematode worm</name>
    <dbReference type="NCBI Taxonomy" id="37862"/>
    <lineage>
        <taxon>Eukaryota</taxon>
        <taxon>Metazoa</taxon>
        <taxon>Ecdysozoa</taxon>
        <taxon>Nematoda</taxon>
        <taxon>Chromadorea</taxon>
        <taxon>Rhabditida</taxon>
        <taxon>Rhabditina</taxon>
        <taxon>Rhabditomorpha</taxon>
        <taxon>Strongyloidea</taxon>
        <taxon>Heterorhabditidae</taxon>
        <taxon>Heterorhabditis</taxon>
    </lineage>
</organism>
<sequence length="206" mass="24034">MELFLPHLQSLRYHFKYLSSDEQDTALGMVLSAVQHMREDSVCRRIHCEAERSLADETEKMIFVCSIYCYRCVKRLLLVCLLRYNHIISEKFSGDWLPLSHCSSPRFSWDLKDGIGYSCKQSMLFDSMGTLENDSQTAKKRDGNCTSELISSINFHVRSRQIWEEKILVVNFIICSHRCGQCDKIFKDSCTLKGHLKWHARKLHDS</sequence>
<keyword evidence="1" id="KW-0863">Zinc-finger</keyword>
<name>A0A1I7X1B5_HETBA</name>
<accession>A0A1I7X1B5</accession>
<evidence type="ECO:0000259" key="2">
    <source>
        <dbReference type="PROSITE" id="PS50157"/>
    </source>
</evidence>
<keyword evidence="1" id="KW-0862">Zinc</keyword>
<feature type="domain" description="C2H2-type" evidence="2">
    <location>
        <begin position="177"/>
        <end position="204"/>
    </location>
</feature>
<evidence type="ECO:0000313" key="4">
    <source>
        <dbReference type="WBParaSite" id="Hba_11356"/>
    </source>
</evidence>
<evidence type="ECO:0000256" key="1">
    <source>
        <dbReference type="PROSITE-ProRule" id="PRU00042"/>
    </source>
</evidence>
<protein>
    <submittedName>
        <fullName evidence="4">C2H2-type domain-containing protein</fullName>
    </submittedName>
</protein>